<dbReference type="KEGG" id="spu:100892443"/>
<organism evidence="5 6">
    <name type="scientific">Strongylocentrotus purpuratus</name>
    <name type="common">Purple sea urchin</name>
    <dbReference type="NCBI Taxonomy" id="7668"/>
    <lineage>
        <taxon>Eukaryota</taxon>
        <taxon>Metazoa</taxon>
        <taxon>Echinodermata</taxon>
        <taxon>Eleutherozoa</taxon>
        <taxon>Echinozoa</taxon>
        <taxon>Echinoidea</taxon>
        <taxon>Euechinoidea</taxon>
        <taxon>Echinacea</taxon>
        <taxon>Camarodonta</taxon>
        <taxon>Echinidea</taxon>
        <taxon>Strongylocentrotidae</taxon>
        <taxon>Strongylocentrotus</taxon>
    </lineage>
</organism>
<dbReference type="SMART" id="SM00248">
    <property type="entry name" value="ANK"/>
    <property type="match status" value="2"/>
</dbReference>
<sequence>MALSENENSKEKIRHLCAAVQAGKLAEIDTILQQGMYINVDEGGNMMAKSLYRNLLMLAIDSVQVETAKLLIERGIDVNHKTWGVNGKQGARDMAQESGLQEIVDQIDCRLPVPKRLFHAVVDGQQDKVNNLLRHIDADMNMKVDLHGDKAAGCSAYTLLMIALRNGHVEIAHQLIDRGIDLDFDHQEWDRPDDSSEEIMVESFDAHKLAMDTGMVGVAKAIDKRRGGVANGNETMSPSNGIKHEKEPKQVRASTSCCCIIS</sequence>
<evidence type="ECO:0000256" key="1">
    <source>
        <dbReference type="ARBA" id="ARBA00022737"/>
    </source>
</evidence>
<evidence type="ECO:0000256" key="2">
    <source>
        <dbReference type="ARBA" id="ARBA00023043"/>
    </source>
</evidence>
<dbReference type="PROSITE" id="PS50088">
    <property type="entry name" value="ANK_REPEAT"/>
    <property type="match status" value="1"/>
</dbReference>
<dbReference type="GeneID" id="100892443"/>
<feature type="repeat" description="ANK" evidence="3">
    <location>
        <begin position="155"/>
        <end position="187"/>
    </location>
</feature>
<dbReference type="InterPro" id="IPR002110">
    <property type="entry name" value="Ankyrin_rpt"/>
</dbReference>
<keyword evidence="2 3" id="KW-0040">ANK repeat</keyword>
<dbReference type="InterPro" id="IPR036770">
    <property type="entry name" value="Ankyrin_rpt-contain_sf"/>
</dbReference>
<feature type="region of interest" description="Disordered" evidence="4">
    <location>
        <begin position="228"/>
        <end position="248"/>
    </location>
</feature>
<evidence type="ECO:0000256" key="3">
    <source>
        <dbReference type="PROSITE-ProRule" id="PRU00023"/>
    </source>
</evidence>
<dbReference type="InterPro" id="IPR050663">
    <property type="entry name" value="Ankyrin-SOCS_Box"/>
</dbReference>
<keyword evidence="1" id="KW-0677">Repeat</keyword>
<name>A0A7M7GMQ4_STRPU</name>
<dbReference type="PROSITE" id="PS50297">
    <property type="entry name" value="ANK_REP_REGION"/>
    <property type="match status" value="1"/>
</dbReference>
<evidence type="ECO:0000256" key="4">
    <source>
        <dbReference type="SAM" id="MobiDB-lite"/>
    </source>
</evidence>
<reference evidence="5" key="2">
    <citation type="submission" date="2021-01" db="UniProtKB">
        <authorList>
            <consortium name="EnsemblMetazoa"/>
        </authorList>
    </citation>
    <scope>IDENTIFICATION</scope>
</reference>
<evidence type="ECO:0000313" key="5">
    <source>
        <dbReference type="EnsemblMetazoa" id="XP_003730294"/>
    </source>
</evidence>
<dbReference type="Pfam" id="PF13606">
    <property type="entry name" value="Ank_3"/>
    <property type="match status" value="1"/>
</dbReference>
<dbReference type="AlphaFoldDB" id="A0A7M7GMQ4"/>
<dbReference type="Gene3D" id="1.25.40.20">
    <property type="entry name" value="Ankyrin repeat-containing domain"/>
    <property type="match status" value="2"/>
</dbReference>
<protein>
    <submittedName>
        <fullName evidence="5">Uncharacterized protein</fullName>
    </submittedName>
</protein>
<evidence type="ECO:0000313" key="6">
    <source>
        <dbReference type="Proteomes" id="UP000007110"/>
    </source>
</evidence>
<dbReference type="PANTHER" id="PTHR24193">
    <property type="entry name" value="ANKYRIN REPEAT PROTEIN"/>
    <property type="match status" value="1"/>
</dbReference>
<reference evidence="6" key="1">
    <citation type="submission" date="2015-02" db="EMBL/GenBank/DDBJ databases">
        <title>Genome sequencing for Strongylocentrotus purpuratus.</title>
        <authorList>
            <person name="Murali S."/>
            <person name="Liu Y."/>
            <person name="Vee V."/>
            <person name="English A."/>
            <person name="Wang M."/>
            <person name="Skinner E."/>
            <person name="Han Y."/>
            <person name="Muzny D.M."/>
            <person name="Worley K.C."/>
            <person name="Gibbs R.A."/>
        </authorList>
    </citation>
    <scope>NUCLEOTIDE SEQUENCE</scope>
</reference>
<proteinExistence type="predicted"/>
<keyword evidence="6" id="KW-1185">Reference proteome</keyword>
<dbReference type="RefSeq" id="XP_003730294.2">
    <property type="nucleotide sequence ID" value="XM_003730246.3"/>
</dbReference>
<dbReference type="EnsemblMetazoa" id="XM_003730246">
    <property type="protein sequence ID" value="XP_003730294"/>
    <property type="gene ID" value="LOC100892443"/>
</dbReference>
<accession>A0A7M7GMQ4</accession>
<dbReference type="PANTHER" id="PTHR24193:SF121">
    <property type="entry name" value="ADA2A-CONTAINING COMPLEX COMPONENT 3, ISOFORM D"/>
    <property type="match status" value="1"/>
</dbReference>
<dbReference type="Proteomes" id="UP000007110">
    <property type="component" value="Unassembled WGS sequence"/>
</dbReference>
<dbReference type="SUPFAM" id="SSF48403">
    <property type="entry name" value="Ankyrin repeat"/>
    <property type="match status" value="1"/>
</dbReference>